<reference evidence="2 3" key="1">
    <citation type="submission" date="2019-12" db="EMBL/GenBank/DDBJ databases">
        <title>Hybrid Genome Assemblies of two High G+C Isolates from Undergraduate Microbiology Courses.</title>
        <authorList>
            <person name="Ne Ville C.J."/>
            <person name="Enright D."/>
            <person name="Hernandez I."/>
            <person name="Dodsworth J."/>
            <person name="Orwin P.M."/>
        </authorList>
    </citation>
    <scope>NUCLEOTIDE SEQUENCE [LARGE SCALE GENOMIC DNA]</scope>
    <source>
        <strain evidence="2 3">CSUSB</strain>
    </source>
</reference>
<dbReference type="Pfam" id="PF01968">
    <property type="entry name" value="Hydantoinase_A"/>
    <property type="match status" value="1"/>
</dbReference>
<dbReference type="GO" id="GO:0016787">
    <property type="term" value="F:hydrolase activity"/>
    <property type="evidence" value="ECO:0007669"/>
    <property type="project" value="InterPro"/>
</dbReference>
<dbReference type="InterPro" id="IPR002756">
    <property type="entry name" value="MfnF"/>
</dbReference>
<organism evidence="2 3">
    <name type="scientific">Variovorax paradoxus</name>
    <dbReference type="NCBI Taxonomy" id="34073"/>
    <lineage>
        <taxon>Bacteria</taxon>
        <taxon>Pseudomonadati</taxon>
        <taxon>Pseudomonadota</taxon>
        <taxon>Betaproteobacteria</taxon>
        <taxon>Burkholderiales</taxon>
        <taxon>Comamonadaceae</taxon>
        <taxon>Variovorax</taxon>
    </lineage>
</organism>
<dbReference type="EMBL" id="CP046622">
    <property type="protein sequence ID" value="QGW82042.1"/>
    <property type="molecule type" value="Genomic_DNA"/>
</dbReference>
<protein>
    <submittedName>
        <fullName evidence="2">H4MPT-linked C1 transfer pathway protein</fullName>
    </submittedName>
</protein>
<proteinExistence type="predicted"/>
<sequence>MSGSRPRWAATWRPNCWRTADAANSPNGNLHVPTPERTTIGWDIGGAHVKACLLQGGEVVDVAQWGCPLWQGLDHLARALQAARVRWPAFDAAQHAVTMTGEMVDLFPDREAGVRGIAAALAAALPSRPGALHFFAGDAGWCTPAQVTRHWEHIASANWLATARHAALVFPQGVLVDIGSTTTDLIAFGNDCVLTTSRTDAERLVSGELAYHGVVRTPVCALTQRIEWRGQASHVMNEFFATTADVYRLCGELDPAHDLYPSADNAAKSLPATRQRLARMVGLDERDATAEEWLELARAWRAAQVEAIGSQLRRVLAAHALSREAVIVSAGCGAFLVPDLATGVGASNATSVPHRFASYGSGVADVARHAAAGITAWAQVCAPSVAVAALFEREHD</sequence>
<accession>A0A6I6H579</accession>
<feature type="domain" description="Hydantoinase A/oxoprolinase" evidence="1">
    <location>
        <begin position="96"/>
        <end position="368"/>
    </location>
</feature>
<dbReference type="Gene3D" id="3.30.420.40">
    <property type="match status" value="1"/>
</dbReference>
<dbReference type="NCBIfam" id="TIGR03123">
    <property type="entry name" value="one_C_unchar_1"/>
    <property type="match status" value="1"/>
</dbReference>
<name>A0A6I6H579_VARPD</name>
<gene>
    <name evidence="2" type="ORF">GOQ09_10785</name>
</gene>
<evidence type="ECO:0000313" key="3">
    <source>
        <dbReference type="Proteomes" id="UP000425817"/>
    </source>
</evidence>
<dbReference type="InterPro" id="IPR002821">
    <property type="entry name" value="Hydantoinase_A"/>
</dbReference>
<dbReference type="OrthoDB" id="1792672at2"/>
<dbReference type="AlphaFoldDB" id="A0A6I6H579"/>
<evidence type="ECO:0000313" key="2">
    <source>
        <dbReference type="EMBL" id="QGW82042.1"/>
    </source>
</evidence>
<dbReference type="Gene3D" id="3.30.420.190">
    <property type="entry name" value="conserved archaeal protein q6m145"/>
    <property type="match status" value="1"/>
</dbReference>
<evidence type="ECO:0000259" key="1">
    <source>
        <dbReference type="Pfam" id="PF01968"/>
    </source>
</evidence>
<dbReference type="Proteomes" id="UP000425817">
    <property type="component" value="Chromosome"/>
</dbReference>